<evidence type="ECO:0000256" key="1">
    <source>
        <dbReference type="SAM" id="MobiDB-lite"/>
    </source>
</evidence>
<feature type="region of interest" description="Disordered" evidence="1">
    <location>
        <begin position="25"/>
        <end position="48"/>
    </location>
</feature>
<proteinExistence type="predicted"/>
<dbReference type="Proteomes" id="UP000827892">
    <property type="component" value="Chromosome X"/>
</dbReference>
<organism evidence="2 3">
    <name type="scientific">Caenorhabditis briggsae</name>
    <dbReference type="NCBI Taxonomy" id="6238"/>
    <lineage>
        <taxon>Eukaryota</taxon>
        <taxon>Metazoa</taxon>
        <taxon>Ecdysozoa</taxon>
        <taxon>Nematoda</taxon>
        <taxon>Chromadorea</taxon>
        <taxon>Rhabditida</taxon>
        <taxon>Rhabditina</taxon>
        <taxon>Rhabditomorpha</taxon>
        <taxon>Rhabditoidea</taxon>
        <taxon>Rhabditidae</taxon>
        <taxon>Peloderinae</taxon>
        <taxon>Caenorhabditis</taxon>
    </lineage>
</organism>
<dbReference type="AlphaFoldDB" id="A0AAE9CX02"/>
<accession>A0AAE9CX02</accession>
<sequence>MPGDDLPMGTWCLFKSWYLEETMKSGQNHNSQNDSFRTSNCQHAEKQKSYMDPEYTNCLVEKIEQEEKCSTANVKKSRQISKFVNDICKMKADQNEKSKNSIVDKVMITWLIIL</sequence>
<dbReference type="EMBL" id="CP090896">
    <property type="protein sequence ID" value="ULT83891.1"/>
    <property type="molecule type" value="Genomic_DNA"/>
</dbReference>
<protein>
    <submittedName>
        <fullName evidence="2">Uncharacterized protein</fullName>
    </submittedName>
</protein>
<name>A0AAE9CX02_CAEBR</name>
<gene>
    <name evidence="2" type="ORF">L3Y34_012886</name>
</gene>
<evidence type="ECO:0000313" key="2">
    <source>
        <dbReference type="EMBL" id="ULT83891.1"/>
    </source>
</evidence>
<feature type="compositionally biased region" description="Polar residues" evidence="1">
    <location>
        <begin position="25"/>
        <end position="42"/>
    </location>
</feature>
<reference evidence="2 3" key="1">
    <citation type="submission" date="2022-05" db="EMBL/GenBank/DDBJ databases">
        <title>Chromosome-level reference genomes for two strains of Caenorhabditis briggsae: an improved platform for comparative genomics.</title>
        <authorList>
            <person name="Stevens L."/>
            <person name="Andersen E.C."/>
        </authorList>
    </citation>
    <scope>NUCLEOTIDE SEQUENCE [LARGE SCALE GENOMIC DNA]</scope>
    <source>
        <strain evidence="2">QX1410_ONT</strain>
        <tissue evidence="2">Whole-organism</tissue>
    </source>
</reference>
<evidence type="ECO:0000313" key="3">
    <source>
        <dbReference type="Proteomes" id="UP000827892"/>
    </source>
</evidence>